<dbReference type="STRING" id="1630136.AS592_06360"/>
<dbReference type="OrthoDB" id="9800545at2"/>
<evidence type="ECO:0000259" key="1">
    <source>
        <dbReference type="Pfam" id="PF13098"/>
    </source>
</evidence>
<reference evidence="2 3" key="1">
    <citation type="submission" date="2015-11" db="EMBL/GenBank/DDBJ databases">
        <title>Draft genome of Sulfurovum riftiae 1812E, a member of the Epsilonproteobacteria isolated from the tube of the deep-sea hydrothermal vent tubewom Riftia pachyptila.</title>
        <authorList>
            <person name="Vetriani C."/>
            <person name="Giovannelli D."/>
        </authorList>
    </citation>
    <scope>NUCLEOTIDE SEQUENCE [LARGE SCALE GENOMIC DNA]</scope>
    <source>
        <strain evidence="2 3">1812E</strain>
    </source>
</reference>
<dbReference type="AlphaFoldDB" id="A0A151CGK6"/>
<protein>
    <recommendedName>
        <fullName evidence="1">Thioredoxin-like fold domain-containing protein</fullName>
    </recommendedName>
</protein>
<dbReference type="PANTHER" id="PTHR35272">
    <property type="entry name" value="THIOL:DISULFIDE INTERCHANGE PROTEIN DSBC-RELATED"/>
    <property type="match status" value="1"/>
</dbReference>
<dbReference type="Proteomes" id="UP000075359">
    <property type="component" value="Unassembled WGS sequence"/>
</dbReference>
<dbReference type="InterPro" id="IPR051470">
    <property type="entry name" value="Thiol:disulfide_interchange"/>
</dbReference>
<gene>
    <name evidence="2" type="ORF">AS592_06360</name>
</gene>
<comment type="caution">
    <text evidence="2">The sequence shown here is derived from an EMBL/GenBank/DDBJ whole genome shotgun (WGS) entry which is preliminary data.</text>
</comment>
<dbReference type="RefSeq" id="WP_067331354.1">
    <property type="nucleotide sequence ID" value="NZ_LNKT01000034.1"/>
</dbReference>
<proteinExistence type="predicted"/>
<dbReference type="PANTHER" id="PTHR35272:SF3">
    <property type="entry name" value="THIOL:DISULFIDE INTERCHANGE PROTEIN DSBC"/>
    <property type="match status" value="1"/>
</dbReference>
<dbReference type="Gene3D" id="3.40.30.10">
    <property type="entry name" value="Glutaredoxin"/>
    <property type="match status" value="1"/>
</dbReference>
<dbReference type="InterPro" id="IPR012336">
    <property type="entry name" value="Thioredoxin-like_fold"/>
</dbReference>
<keyword evidence="3" id="KW-1185">Reference proteome</keyword>
<dbReference type="InterPro" id="IPR036249">
    <property type="entry name" value="Thioredoxin-like_sf"/>
</dbReference>
<sequence>MKHLLLAIVAIATFTGTLFSSDIIEDKTKLEALKKLNKVLEDPVLTIKAAIEKPQNYLLKIEAKGSRGSQLLTAFLDKSSSELYIGSAYDKEGKEILFPKDAETIKEGVAFSYGKGSKEIYVVTDPECPYCGRFEKAAEGKLDDYTVHIILFPLSFHKKAPVMVEWIMQGKDDAERKARFEKLMLKGSTAYKDLHKDAKKPFKYSAQTQKEMERSDKAVMELNVRGTPAIYDENFNPVSQAELLNLGKK</sequence>
<organism evidence="2 3">
    <name type="scientific">Sulfurovum riftiae</name>
    <dbReference type="NCBI Taxonomy" id="1630136"/>
    <lineage>
        <taxon>Bacteria</taxon>
        <taxon>Pseudomonadati</taxon>
        <taxon>Campylobacterota</taxon>
        <taxon>Epsilonproteobacteria</taxon>
        <taxon>Campylobacterales</taxon>
        <taxon>Sulfurovaceae</taxon>
        <taxon>Sulfurovum</taxon>
    </lineage>
</organism>
<evidence type="ECO:0000313" key="3">
    <source>
        <dbReference type="Proteomes" id="UP000075359"/>
    </source>
</evidence>
<dbReference type="EMBL" id="LNKT01000034">
    <property type="protein sequence ID" value="KYJ86413.1"/>
    <property type="molecule type" value="Genomic_DNA"/>
</dbReference>
<name>A0A151CGK6_9BACT</name>
<dbReference type="SUPFAM" id="SSF52833">
    <property type="entry name" value="Thioredoxin-like"/>
    <property type="match status" value="1"/>
</dbReference>
<evidence type="ECO:0000313" key="2">
    <source>
        <dbReference type="EMBL" id="KYJ86413.1"/>
    </source>
</evidence>
<feature type="domain" description="Thioredoxin-like fold" evidence="1">
    <location>
        <begin position="115"/>
        <end position="231"/>
    </location>
</feature>
<dbReference type="Pfam" id="PF13098">
    <property type="entry name" value="Thioredoxin_2"/>
    <property type="match status" value="1"/>
</dbReference>
<accession>A0A151CGK6</accession>